<dbReference type="InterPro" id="IPR000713">
    <property type="entry name" value="Mur_ligase_N"/>
</dbReference>
<keyword evidence="7 14" id="KW-0547">Nucleotide-binding</keyword>
<keyword evidence="15" id="KW-0472">Membrane</keyword>
<gene>
    <name evidence="14" type="primary">murC</name>
    <name evidence="19" type="ORF">CRV11_01760</name>
</gene>
<dbReference type="InterPro" id="IPR050061">
    <property type="entry name" value="MurCDEF_pg_biosynth"/>
</dbReference>
<dbReference type="GO" id="GO:0005737">
    <property type="term" value="C:cytoplasm"/>
    <property type="evidence" value="ECO:0007669"/>
    <property type="project" value="UniProtKB-SubCell"/>
</dbReference>
<dbReference type="Pfam" id="PF01225">
    <property type="entry name" value="Mur_ligase"/>
    <property type="match status" value="1"/>
</dbReference>
<dbReference type="SUPFAM" id="SSF53623">
    <property type="entry name" value="MurD-like peptide ligases, catalytic domain"/>
    <property type="match status" value="1"/>
</dbReference>
<evidence type="ECO:0000256" key="7">
    <source>
        <dbReference type="ARBA" id="ARBA00022741"/>
    </source>
</evidence>
<evidence type="ECO:0000256" key="10">
    <source>
        <dbReference type="ARBA" id="ARBA00022984"/>
    </source>
</evidence>
<dbReference type="NCBIfam" id="TIGR01082">
    <property type="entry name" value="murC"/>
    <property type="match status" value="1"/>
</dbReference>
<keyword evidence="9 14" id="KW-0133">Cell shape</keyword>
<keyword evidence="12 14" id="KW-0961">Cell wall biogenesis/degradation</keyword>
<dbReference type="GO" id="GO:0009252">
    <property type="term" value="P:peptidoglycan biosynthetic process"/>
    <property type="evidence" value="ECO:0007669"/>
    <property type="project" value="UniProtKB-UniRule"/>
</dbReference>
<evidence type="ECO:0000313" key="19">
    <source>
        <dbReference type="EMBL" id="PPI87240.1"/>
    </source>
</evidence>
<evidence type="ECO:0000256" key="14">
    <source>
        <dbReference type="HAMAP-Rule" id="MF_00046"/>
    </source>
</evidence>
<keyword evidence="5 14" id="KW-0436">Ligase</keyword>
<comment type="catalytic activity">
    <reaction evidence="13 14">
        <text>UDP-N-acetyl-alpha-D-muramate + L-alanine + ATP = UDP-N-acetyl-alpha-D-muramoyl-L-alanine + ADP + phosphate + H(+)</text>
        <dbReference type="Rhea" id="RHEA:23372"/>
        <dbReference type="ChEBI" id="CHEBI:15378"/>
        <dbReference type="ChEBI" id="CHEBI:30616"/>
        <dbReference type="ChEBI" id="CHEBI:43474"/>
        <dbReference type="ChEBI" id="CHEBI:57972"/>
        <dbReference type="ChEBI" id="CHEBI:70757"/>
        <dbReference type="ChEBI" id="CHEBI:83898"/>
        <dbReference type="ChEBI" id="CHEBI:456216"/>
        <dbReference type="EC" id="6.3.2.8"/>
    </reaction>
</comment>
<dbReference type="Gene3D" id="3.40.1190.10">
    <property type="entry name" value="Mur-like, catalytic domain"/>
    <property type="match status" value="1"/>
</dbReference>
<dbReference type="OrthoDB" id="9804126at2"/>
<dbReference type="Pfam" id="PF02875">
    <property type="entry name" value="Mur_ligase_C"/>
    <property type="match status" value="1"/>
</dbReference>
<evidence type="ECO:0000256" key="8">
    <source>
        <dbReference type="ARBA" id="ARBA00022840"/>
    </source>
</evidence>
<keyword evidence="4 14" id="KW-0963">Cytoplasm</keyword>
<dbReference type="InterPro" id="IPR005758">
    <property type="entry name" value="UDP-N-AcMur_Ala_ligase_MurC"/>
</dbReference>
<dbReference type="UniPathway" id="UPA00219"/>
<dbReference type="FunFam" id="3.40.1190.10:FF:000001">
    <property type="entry name" value="UDP-N-acetylmuramate--L-alanine ligase"/>
    <property type="match status" value="1"/>
</dbReference>
<dbReference type="GO" id="GO:0051301">
    <property type="term" value="P:cell division"/>
    <property type="evidence" value="ECO:0007669"/>
    <property type="project" value="UniProtKB-KW"/>
</dbReference>
<comment type="subcellular location">
    <subcellularLocation>
        <location evidence="1 14">Cytoplasm</location>
    </subcellularLocation>
</comment>
<keyword evidence="8 14" id="KW-0067">ATP-binding</keyword>
<protein>
    <recommendedName>
        <fullName evidence="3 14">UDP-N-acetylmuramate--L-alanine ligase</fullName>
        <ecNumber evidence="3 14">6.3.2.8</ecNumber>
    </recommendedName>
    <alternativeName>
        <fullName evidence="14">UDP-N-acetylmuramoyl-L-alanine synthetase</fullName>
    </alternativeName>
</protein>
<dbReference type="Pfam" id="PF08245">
    <property type="entry name" value="Mur_ligase_M"/>
    <property type="match status" value="1"/>
</dbReference>
<sequence>MNKKKLIKFNFIKTKIQRNNHIHFIGIGGYGMGGIAKILINEGYYITGSDIMPNLITEYLSTLGAKIYFNHDYKNINYANVVVISSAISNNNPELIYARKQNIPIISRGEMLAELMRVCYGIAIAGTHGKTTTTAMLASIYIESGLDPSFVNGCIAKTGIIQANSGNSNYFIAEADESDASFLYLKPIVAVVTNIEYDHMDTYQGKLEKLKQAFIDFLHNVPFYGYTVVCLDDTVIRDLIPQINRSITTYGFSKHADLRIENYVQSGMKSYFRLTIKDHICLKISLNAPGRHNALNAVAAIAVSYNEGVSEKSIINGLKYFKGTKRRFDFLGKFPTKSLDGNIGNTILIDDYGHHPTEIEATIRAIRLGWPSRKLLMIFQPHRYTRTRDMLNSFANVLSKADILFILDVYAAGEQKITGADSNALCNAIQKIGKLNPTLIKKPEFILDVLAKYISGNDVVLTQGAGNIGQIAINLAYSKLKTI</sequence>
<dbReference type="GO" id="GO:0008763">
    <property type="term" value="F:UDP-N-acetylmuramate-L-alanine ligase activity"/>
    <property type="evidence" value="ECO:0007669"/>
    <property type="project" value="UniProtKB-UniRule"/>
</dbReference>
<evidence type="ECO:0000256" key="9">
    <source>
        <dbReference type="ARBA" id="ARBA00022960"/>
    </source>
</evidence>
<evidence type="ECO:0000256" key="3">
    <source>
        <dbReference type="ARBA" id="ARBA00012211"/>
    </source>
</evidence>
<dbReference type="RefSeq" id="WP_136131644.1">
    <property type="nucleotide sequence ID" value="NZ_PDKS01000002.1"/>
</dbReference>
<name>A0A2P5SY62_9GAMM</name>
<evidence type="ECO:0000256" key="15">
    <source>
        <dbReference type="SAM" id="Phobius"/>
    </source>
</evidence>
<accession>A0A2P5SY62</accession>
<evidence type="ECO:0000256" key="4">
    <source>
        <dbReference type="ARBA" id="ARBA00022490"/>
    </source>
</evidence>
<dbReference type="HAMAP" id="MF_00046">
    <property type="entry name" value="MurC"/>
    <property type="match status" value="1"/>
</dbReference>
<evidence type="ECO:0000256" key="11">
    <source>
        <dbReference type="ARBA" id="ARBA00023306"/>
    </source>
</evidence>
<dbReference type="Gene3D" id="3.90.190.20">
    <property type="entry name" value="Mur ligase, C-terminal domain"/>
    <property type="match status" value="1"/>
</dbReference>
<feature type="domain" description="Mur ligase central" evidence="18">
    <location>
        <begin position="124"/>
        <end position="303"/>
    </location>
</feature>
<evidence type="ECO:0000256" key="12">
    <source>
        <dbReference type="ARBA" id="ARBA00023316"/>
    </source>
</evidence>
<dbReference type="InterPro" id="IPR004101">
    <property type="entry name" value="Mur_ligase_C"/>
</dbReference>
<evidence type="ECO:0000256" key="1">
    <source>
        <dbReference type="ARBA" id="ARBA00004496"/>
    </source>
</evidence>
<reference evidence="19 20" key="1">
    <citation type="journal article" date="2018" name="Genome Biol. Evol.">
        <title>Cladogenesis and Genomic Streamlining in Extracellular Endosymbionts of Tropical Stink Bugs.</title>
        <authorList>
            <person name="Otero-Bravo A."/>
            <person name="Goffredi S."/>
            <person name="Sabree Z.L."/>
        </authorList>
    </citation>
    <scope>NUCLEOTIDE SEQUENCE [LARGE SCALE GENOMIC DNA]</scope>
    <source>
        <strain evidence="19 20">SoET</strain>
    </source>
</reference>
<dbReference type="GO" id="GO:0008360">
    <property type="term" value="P:regulation of cell shape"/>
    <property type="evidence" value="ECO:0007669"/>
    <property type="project" value="UniProtKB-KW"/>
</dbReference>
<keyword evidence="6 14" id="KW-0132">Cell division</keyword>
<proteinExistence type="inferred from homology"/>
<dbReference type="InterPro" id="IPR036615">
    <property type="entry name" value="Mur_ligase_C_dom_sf"/>
</dbReference>
<dbReference type="PANTHER" id="PTHR43445">
    <property type="entry name" value="UDP-N-ACETYLMURAMATE--L-ALANINE LIGASE-RELATED"/>
    <property type="match status" value="1"/>
</dbReference>
<dbReference type="InterPro" id="IPR013221">
    <property type="entry name" value="Mur_ligase_cen"/>
</dbReference>
<feature type="binding site" evidence="14">
    <location>
        <begin position="126"/>
        <end position="132"/>
    </location>
    <ligand>
        <name>ATP</name>
        <dbReference type="ChEBI" id="CHEBI:30616"/>
    </ligand>
</feature>
<dbReference type="GO" id="GO:0071555">
    <property type="term" value="P:cell wall organization"/>
    <property type="evidence" value="ECO:0007669"/>
    <property type="project" value="UniProtKB-KW"/>
</dbReference>
<evidence type="ECO:0000256" key="5">
    <source>
        <dbReference type="ARBA" id="ARBA00022598"/>
    </source>
</evidence>
<evidence type="ECO:0000259" key="16">
    <source>
        <dbReference type="Pfam" id="PF01225"/>
    </source>
</evidence>
<feature type="domain" description="Mur ligase N-terminal catalytic" evidence="16">
    <location>
        <begin position="21"/>
        <end position="117"/>
    </location>
</feature>
<feature type="transmembrane region" description="Helical" evidence="15">
    <location>
        <begin position="21"/>
        <end position="40"/>
    </location>
</feature>
<evidence type="ECO:0000256" key="13">
    <source>
        <dbReference type="ARBA" id="ARBA00047833"/>
    </source>
</evidence>
<keyword evidence="15" id="KW-0812">Transmembrane</keyword>
<organism evidence="19 20">
    <name type="scientific">Candidatus Pantoea edessiphila</name>
    <dbReference type="NCBI Taxonomy" id="2044610"/>
    <lineage>
        <taxon>Bacteria</taxon>
        <taxon>Pseudomonadati</taxon>
        <taxon>Pseudomonadota</taxon>
        <taxon>Gammaproteobacteria</taxon>
        <taxon>Enterobacterales</taxon>
        <taxon>Erwiniaceae</taxon>
        <taxon>Pantoea</taxon>
    </lineage>
</organism>
<comment type="function">
    <text evidence="14">Cell wall formation.</text>
</comment>
<keyword evidence="11 14" id="KW-0131">Cell cycle</keyword>
<dbReference type="Gene3D" id="3.40.50.720">
    <property type="entry name" value="NAD(P)-binding Rossmann-like Domain"/>
    <property type="match status" value="1"/>
</dbReference>
<dbReference type="AlphaFoldDB" id="A0A2P5SY62"/>
<comment type="pathway">
    <text evidence="2 14">Cell wall biogenesis; peptidoglycan biosynthesis.</text>
</comment>
<dbReference type="Proteomes" id="UP000296034">
    <property type="component" value="Unassembled WGS sequence"/>
</dbReference>
<dbReference type="PANTHER" id="PTHR43445:SF3">
    <property type="entry name" value="UDP-N-ACETYLMURAMATE--L-ALANINE LIGASE"/>
    <property type="match status" value="1"/>
</dbReference>
<dbReference type="EMBL" id="PDKS01000002">
    <property type="protein sequence ID" value="PPI87240.1"/>
    <property type="molecule type" value="Genomic_DNA"/>
</dbReference>
<evidence type="ECO:0000256" key="2">
    <source>
        <dbReference type="ARBA" id="ARBA00004752"/>
    </source>
</evidence>
<dbReference type="SUPFAM" id="SSF51984">
    <property type="entry name" value="MurCD N-terminal domain"/>
    <property type="match status" value="1"/>
</dbReference>
<feature type="domain" description="Mur ligase C-terminal" evidence="17">
    <location>
        <begin position="346"/>
        <end position="466"/>
    </location>
</feature>
<dbReference type="GO" id="GO:0005524">
    <property type="term" value="F:ATP binding"/>
    <property type="evidence" value="ECO:0007669"/>
    <property type="project" value="UniProtKB-UniRule"/>
</dbReference>
<evidence type="ECO:0000256" key="6">
    <source>
        <dbReference type="ARBA" id="ARBA00022618"/>
    </source>
</evidence>
<comment type="similarity">
    <text evidence="14">Belongs to the MurCDEF family.</text>
</comment>
<evidence type="ECO:0000259" key="18">
    <source>
        <dbReference type="Pfam" id="PF08245"/>
    </source>
</evidence>
<dbReference type="InterPro" id="IPR036565">
    <property type="entry name" value="Mur-like_cat_sf"/>
</dbReference>
<keyword evidence="15" id="KW-1133">Transmembrane helix</keyword>
<comment type="caution">
    <text evidence="19">The sequence shown here is derived from an EMBL/GenBank/DDBJ whole genome shotgun (WGS) entry which is preliminary data.</text>
</comment>
<evidence type="ECO:0000313" key="20">
    <source>
        <dbReference type="Proteomes" id="UP000296034"/>
    </source>
</evidence>
<dbReference type="EC" id="6.3.2.8" evidence="3 14"/>
<evidence type="ECO:0000259" key="17">
    <source>
        <dbReference type="Pfam" id="PF02875"/>
    </source>
</evidence>
<dbReference type="SUPFAM" id="SSF53244">
    <property type="entry name" value="MurD-like peptide ligases, peptide-binding domain"/>
    <property type="match status" value="1"/>
</dbReference>
<keyword evidence="10 14" id="KW-0573">Peptidoglycan synthesis</keyword>